<evidence type="ECO:0000313" key="1">
    <source>
        <dbReference type="EnsemblPlants" id="cds.evm.model.03.1031"/>
    </source>
</evidence>
<accession>A0A803P3P5</accession>
<dbReference type="Gramene" id="evm.model.03.1031">
    <property type="protein sequence ID" value="cds.evm.model.03.1031"/>
    <property type="gene ID" value="evm.TU.03.1031"/>
</dbReference>
<dbReference type="EnsemblPlants" id="evm.model.03.1031">
    <property type="protein sequence ID" value="cds.evm.model.03.1031"/>
    <property type="gene ID" value="evm.TU.03.1031"/>
</dbReference>
<reference evidence="1" key="2">
    <citation type="submission" date="2021-03" db="UniProtKB">
        <authorList>
            <consortium name="EnsemblPlants"/>
        </authorList>
    </citation>
    <scope>IDENTIFICATION</scope>
</reference>
<dbReference type="AlphaFoldDB" id="A0A803P3P5"/>
<dbReference type="Proteomes" id="UP000596661">
    <property type="component" value="Chromosome 3"/>
</dbReference>
<dbReference type="EMBL" id="UZAU01000280">
    <property type="status" value="NOT_ANNOTATED_CDS"/>
    <property type="molecule type" value="Genomic_DNA"/>
</dbReference>
<reference evidence="1" key="1">
    <citation type="submission" date="2018-11" db="EMBL/GenBank/DDBJ databases">
        <authorList>
            <person name="Grassa J C."/>
        </authorList>
    </citation>
    <scope>NUCLEOTIDE SEQUENCE [LARGE SCALE GENOMIC DNA]</scope>
</reference>
<keyword evidence="2" id="KW-1185">Reference proteome</keyword>
<name>A0A803P3P5_CANSA</name>
<proteinExistence type="predicted"/>
<sequence>MVGILPKVMCHRLNIDPDVRGVQQKHRKLDPVRKSKVSIWNHNWMGRDGVECNGYHQSDVQREHFYGGSYDGVGGWEFTLKRAYWDLNAARFSVRDDTFCHIWKAKIHDRNEIFHNSVPLVLSVFRDAVENSFQEHCTLLGFGNVNSENYGGTEVVRWGLPRPGRVKCFVDYASSIDDGAVAAVIFDEAGFAKCFGAVKV</sequence>
<evidence type="ECO:0000313" key="2">
    <source>
        <dbReference type="Proteomes" id="UP000596661"/>
    </source>
</evidence>
<organism evidence="1 2">
    <name type="scientific">Cannabis sativa</name>
    <name type="common">Hemp</name>
    <name type="synonym">Marijuana</name>
    <dbReference type="NCBI Taxonomy" id="3483"/>
    <lineage>
        <taxon>Eukaryota</taxon>
        <taxon>Viridiplantae</taxon>
        <taxon>Streptophyta</taxon>
        <taxon>Embryophyta</taxon>
        <taxon>Tracheophyta</taxon>
        <taxon>Spermatophyta</taxon>
        <taxon>Magnoliopsida</taxon>
        <taxon>eudicotyledons</taxon>
        <taxon>Gunneridae</taxon>
        <taxon>Pentapetalae</taxon>
        <taxon>rosids</taxon>
        <taxon>fabids</taxon>
        <taxon>Rosales</taxon>
        <taxon>Cannabaceae</taxon>
        <taxon>Cannabis</taxon>
    </lineage>
</organism>
<protein>
    <submittedName>
        <fullName evidence="1">Uncharacterized protein</fullName>
    </submittedName>
</protein>